<gene>
    <name evidence="2" type="ORF">HNQ55_000102</name>
</gene>
<dbReference type="PANTHER" id="PTHR33525:SF6">
    <property type="entry name" value="HDOD DOMAIN-CONTAINING PROTEIN"/>
    <property type="match status" value="1"/>
</dbReference>
<accession>A0A7X0NDZ9</accession>
<dbReference type="SUPFAM" id="SSF109604">
    <property type="entry name" value="HD-domain/PDEase-like"/>
    <property type="match status" value="1"/>
</dbReference>
<reference evidence="2 3" key="1">
    <citation type="submission" date="2020-08" db="EMBL/GenBank/DDBJ databases">
        <title>Genomic Encyclopedia of Type Strains, Phase IV (KMG-IV): sequencing the most valuable type-strain genomes for metagenomic binning, comparative biology and taxonomic classification.</title>
        <authorList>
            <person name="Goeker M."/>
        </authorList>
    </citation>
    <scope>NUCLEOTIDE SEQUENCE [LARGE SCALE GENOMIC DNA]</scope>
    <source>
        <strain evidence="2 3">DSM 26287</strain>
    </source>
</reference>
<dbReference type="RefSeq" id="WP_184421049.1">
    <property type="nucleotide sequence ID" value="NZ_AP027362.1"/>
</dbReference>
<keyword evidence="3" id="KW-1185">Reference proteome</keyword>
<evidence type="ECO:0000259" key="1">
    <source>
        <dbReference type="PROSITE" id="PS51833"/>
    </source>
</evidence>
<dbReference type="Gene3D" id="1.10.3210.10">
    <property type="entry name" value="Hypothetical protein af1432"/>
    <property type="match status" value="1"/>
</dbReference>
<sequence length="378" mass="43000">MFAKLIKSLFPSLTTKKVEANYHYFEASRADEVGLAKKTVDDIQKQLNTNAENNTLITSSVIKKAEITDAQREQFFSYLFGDVNQQKILDPLSEFVSNKIEALLVYPRESPQPIFNALPVLPLSITLLMSEINKPDFDVNILIKTISQEPSMATEVITLANSAGFQRSSKPVTDLKSAFMAMGSKGLLQGVIYSYLKRFVPSPNVYYKQFGDKIWQHCLQCGAIAQAAVADSDIKEQANTAYFVGLVCNLGVMVIFQIMIEAFSHVSPDEQPNTLAFQLLVERYGQRLSFEIAKYWQLPEPILRALALQLKIKPETPREKVLPQNRLGFFIYEANKLSELQALWHSKLIDEHELELRSDHYLKSQEIKRCYEQFITVN</sequence>
<dbReference type="PROSITE" id="PS51833">
    <property type="entry name" value="HDOD"/>
    <property type="match status" value="1"/>
</dbReference>
<dbReference type="EMBL" id="JACHHU010000001">
    <property type="protein sequence ID" value="MBB6541628.1"/>
    <property type="molecule type" value="Genomic_DNA"/>
</dbReference>
<dbReference type="AlphaFoldDB" id="A0A7X0NDZ9"/>
<dbReference type="PANTHER" id="PTHR33525">
    <property type="match status" value="1"/>
</dbReference>
<proteinExistence type="predicted"/>
<name>A0A7X0NDZ9_9GAMM</name>
<feature type="domain" description="HDOD" evidence="1">
    <location>
        <begin position="118"/>
        <end position="312"/>
    </location>
</feature>
<comment type="caution">
    <text evidence="2">The sequence shown here is derived from an EMBL/GenBank/DDBJ whole genome shotgun (WGS) entry which is preliminary data.</text>
</comment>
<dbReference type="Pfam" id="PF08668">
    <property type="entry name" value="HDOD"/>
    <property type="match status" value="1"/>
</dbReference>
<dbReference type="InterPro" id="IPR052340">
    <property type="entry name" value="RNase_Y/CdgJ"/>
</dbReference>
<dbReference type="Proteomes" id="UP000537141">
    <property type="component" value="Unassembled WGS sequence"/>
</dbReference>
<protein>
    <submittedName>
        <fullName evidence="2">HD-like signal output (HDOD) protein</fullName>
    </submittedName>
</protein>
<evidence type="ECO:0000313" key="2">
    <source>
        <dbReference type="EMBL" id="MBB6541628.1"/>
    </source>
</evidence>
<dbReference type="InterPro" id="IPR013976">
    <property type="entry name" value="HDOD"/>
</dbReference>
<organism evidence="2 3">
    <name type="scientific">Thalassotalea piscium</name>
    <dbReference type="NCBI Taxonomy" id="1230533"/>
    <lineage>
        <taxon>Bacteria</taxon>
        <taxon>Pseudomonadati</taxon>
        <taxon>Pseudomonadota</taxon>
        <taxon>Gammaproteobacteria</taxon>
        <taxon>Alteromonadales</taxon>
        <taxon>Colwelliaceae</taxon>
        <taxon>Thalassotalea</taxon>
    </lineage>
</organism>
<evidence type="ECO:0000313" key="3">
    <source>
        <dbReference type="Proteomes" id="UP000537141"/>
    </source>
</evidence>